<reference evidence="2 3" key="1">
    <citation type="submission" date="2018-03" db="EMBL/GenBank/DDBJ databases">
        <authorList>
            <person name="Guldener U."/>
        </authorList>
    </citation>
    <scope>NUCLEOTIDE SEQUENCE [LARGE SCALE GENOMIC DNA]</scope>
    <source>
        <strain evidence="2 3">NBRC100155</strain>
    </source>
</reference>
<dbReference type="OrthoDB" id="2554663at2759"/>
<name>A0A5C3EDX0_9BASI</name>
<keyword evidence="1" id="KW-0812">Transmembrane</keyword>
<keyword evidence="1" id="KW-0472">Membrane</keyword>
<protein>
    <submittedName>
        <fullName evidence="2">Uncharacterized protein</fullName>
    </submittedName>
</protein>
<evidence type="ECO:0000313" key="3">
    <source>
        <dbReference type="Proteomes" id="UP000324022"/>
    </source>
</evidence>
<feature type="transmembrane region" description="Helical" evidence="1">
    <location>
        <begin position="6"/>
        <end position="28"/>
    </location>
</feature>
<keyword evidence="1" id="KW-1133">Transmembrane helix</keyword>
<feature type="transmembrane region" description="Helical" evidence="1">
    <location>
        <begin position="81"/>
        <end position="100"/>
    </location>
</feature>
<feature type="transmembrane region" description="Helical" evidence="1">
    <location>
        <begin position="190"/>
        <end position="214"/>
    </location>
</feature>
<organism evidence="2 3">
    <name type="scientific">Ustilago trichophora</name>
    <dbReference type="NCBI Taxonomy" id="86804"/>
    <lineage>
        <taxon>Eukaryota</taxon>
        <taxon>Fungi</taxon>
        <taxon>Dikarya</taxon>
        <taxon>Basidiomycota</taxon>
        <taxon>Ustilaginomycotina</taxon>
        <taxon>Ustilaginomycetes</taxon>
        <taxon>Ustilaginales</taxon>
        <taxon>Ustilaginaceae</taxon>
        <taxon>Ustilago</taxon>
    </lineage>
</organism>
<dbReference type="Proteomes" id="UP000324022">
    <property type="component" value="Unassembled WGS sequence"/>
</dbReference>
<proteinExistence type="predicted"/>
<evidence type="ECO:0000256" key="1">
    <source>
        <dbReference type="SAM" id="Phobius"/>
    </source>
</evidence>
<evidence type="ECO:0000313" key="2">
    <source>
        <dbReference type="EMBL" id="SPO27867.1"/>
    </source>
</evidence>
<feature type="transmembrane region" description="Helical" evidence="1">
    <location>
        <begin position="112"/>
        <end position="133"/>
    </location>
</feature>
<accession>A0A5C3EDX0</accession>
<keyword evidence="3" id="KW-1185">Reference proteome</keyword>
<sequence length="396" mass="43388">MAQDPLAATFIDTYITATLTGVVIGVSAIIRKRQIRPLPLAYLTARYTLFIGISALAWLTLPITQAGTEMDSSAVHWLRAVVVPLLFTSTSAVLGYRALILHFDQPRLISRIIHTLLALELIGGITVTTLAVADPNDPQKKKFGSLPTTVSPAWISAPLLIAITIDAIFTLIVVVPILRRGERPRKGEVVHLLLSDATFFGVFSIVVKAIALGLTLSFHSRNTNPYLPVRVESVMSTIFACRIFRAQETFLRRSRERKADPSLRPIELNQIYSETMSTRGGELGSGRGDLEKGEAQRACEVVGVDGVCGVRGQEEVEEGRKKGSMEMMRWKAIVTLTDCVDGESGADKVVDASEMEMTAADQTKRLSLDEAYRRQLYHASLTGCSTPTRTTSRTTL</sequence>
<feature type="transmembrane region" description="Helical" evidence="1">
    <location>
        <begin position="153"/>
        <end position="178"/>
    </location>
</feature>
<feature type="transmembrane region" description="Helical" evidence="1">
    <location>
        <begin position="40"/>
        <end position="61"/>
    </location>
</feature>
<dbReference type="EMBL" id="OOIN01000020">
    <property type="protein sequence ID" value="SPO27867.1"/>
    <property type="molecule type" value="Genomic_DNA"/>
</dbReference>
<gene>
    <name evidence="2" type="ORF">UTRI_05010</name>
</gene>
<dbReference type="AlphaFoldDB" id="A0A5C3EDX0"/>